<evidence type="ECO:0000256" key="3">
    <source>
        <dbReference type="ARBA" id="ARBA00022448"/>
    </source>
</evidence>
<organism evidence="10 11">
    <name type="scientific">Pseudodesulfovibrio portus</name>
    <dbReference type="NCBI Taxonomy" id="231439"/>
    <lineage>
        <taxon>Bacteria</taxon>
        <taxon>Pseudomonadati</taxon>
        <taxon>Thermodesulfobacteriota</taxon>
        <taxon>Desulfovibrionia</taxon>
        <taxon>Desulfovibrionales</taxon>
        <taxon>Desulfovibrionaceae</taxon>
    </lineage>
</organism>
<evidence type="ECO:0000259" key="9">
    <source>
        <dbReference type="Pfam" id="PF00892"/>
    </source>
</evidence>
<evidence type="ECO:0000313" key="11">
    <source>
        <dbReference type="Proteomes" id="UP001061361"/>
    </source>
</evidence>
<dbReference type="PANTHER" id="PTHR32322">
    <property type="entry name" value="INNER MEMBRANE TRANSPORTER"/>
    <property type="match status" value="1"/>
</dbReference>
<keyword evidence="11" id="KW-1185">Reference proteome</keyword>
<dbReference type="InterPro" id="IPR004626">
    <property type="entry name" value="RarD"/>
</dbReference>
<feature type="transmembrane region" description="Helical" evidence="8">
    <location>
        <begin position="46"/>
        <end position="64"/>
    </location>
</feature>
<evidence type="ECO:0000256" key="5">
    <source>
        <dbReference type="ARBA" id="ARBA00022692"/>
    </source>
</evidence>
<keyword evidence="7 8" id="KW-0472">Membrane</keyword>
<feature type="transmembrane region" description="Helical" evidence="8">
    <location>
        <begin position="154"/>
        <end position="170"/>
    </location>
</feature>
<reference evidence="10" key="1">
    <citation type="submission" date="2022-08" db="EMBL/GenBank/DDBJ databases">
        <title>Genome Sequence of the sulphate-reducing bacterium, Pseudodesulfovibrio portus JCM14722.</title>
        <authorList>
            <person name="Kondo R."/>
            <person name="Kataoka T."/>
        </authorList>
    </citation>
    <scope>NUCLEOTIDE SEQUENCE</scope>
    <source>
        <strain evidence="10">JCM 14722</strain>
    </source>
</reference>
<keyword evidence="6 8" id="KW-1133">Transmembrane helix</keyword>
<dbReference type="InterPro" id="IPR000620">
    <property type="entry name" value="EamA_dom"/>
</dbReference>
<accession>A0ABM8APB5</accession>
<keyword evidence="4" id="KW-1003">Cell membrane</keyword>
<evidence type="ECO:0000256" key="4">
    <source>
        <dbReference type="ARBA" id="ARBA00022475"/>
    </source>
</evidence>
<feature type="transmembrane region" description="Helical" evidence="8">
    <location>
        <begin position="270"/>
        <end position="288"/>
    </location>
</feature>
<name>A0ABM8APB5_9BACT</name>
<comment type="subcellular location">
    <subcellularLocation>
        <location evidence="1">Cell membrane</location>
        <topology evidence="1">Multi-pass membrane protein</topology>
    </subcellularLocation>
</comment>
<dbReference type="InterPro" id="IPR050638">
    <property type="entry name" value="AA-Vitamin_Transporters"/>
</dbReference>
<dbReference type="InterPro" id="IPR037185">
    <property type="entry name" value="EmrE-like"/>
</dbReference>
<feature type="transmembrane region" description="Helical" evidence="8">
    <location>
        <begin position="182"/>
        <end position="200"/>
    </location>
</feature>
<dbReference type="EMBL" id="AP026708">
    <property type="protein sequence ID" value="BDQ33250.1"/>
    <property type="molecule type" value="Genomic_DNA"/>
</dbReference>
<dbReference type="RefSeq" id="WP_264983304.1">
    <property type="nucleotide sequence ID" value="NZ_AP026708.1"/>
</dbReference>
<evidence type="ECO:0000256" key="2">
    <source>
        <dbReference type="ARBA" id="ARBA00007362"/>
    </source>
</evidence>
<evidence type="ECO:0000256" key="7">
    <source>
        <dbReference type="ARBA" id="ARBA00023136"/>
    </source>
</evidence>
<dbReference type="PANTHER" id="PTHR32322:SF2">
    <property type="entry name" value="EAMA DOMAIN-CONTAINING PROTEIN"/>
    <property type="match status" value="1"/>
</dbReference>
<feature type="transmembrane region" description="Helical" evidence="8">
    <location>
        <begin position="76"/>
        <end position="95"/>
    </location>
</feature>
<evidence type="ECO:0000313" key="10">
    <source>
        <dbReference type="EMBL" id="BDQ33250.1"/>
    </source>
</evidence>
<evidence type="ECO:0000256" key="8">
    <source>
        <dbReference type="SAM" id="Phobius"/>
    </source>
</evidence>
<dbReference type="Proteomes" id="UP001061361">
    <property type="component" value="Chromosome"/>
</dbReference>
<keyword evidence="5 8" id="KW-0812">Transmembrane</keyword>
<dbReference type="Pfam" id="PF00892">
    <property type="entry name" value="EamA"/>
    <property type="match status" value="2"/>
</dbReference>
<protein>
    <submittedName>
        <fullName evidence="10">Chloramphenicol resistance permease RarD</fullName>
    </submittedName>
</protein>
<feature type="domain" description="EamA" evidence="9">
    <location>
        <begin position="12"/>
        <end position="143"/>
    </location>
</feature>
<feature type="transmembrane region" description="Helical" evidence="8">
    <location>
        <begin position="131"/>
        <end position="148"/>
    </location>
</feature>
<feature type="transmembrane region" description="Helical" evidence="8">
    <location>
        <begin position="212"/>
        <end position="235"/>
    </location>
</feature>
<feature type="transmembrane region" description="Helical" evidence="8">
    <location>
        <begin position="12"/>
        <end position="30"/>
    </location>
</feature>
<gene>
    <name evidence="10" type="primary">rarD</name>
    <name evidence="10" type="ORF">JCM14722_07920</name>
</gene>
<dbReference type="NCBIfam" id="TIGR00688">
    <property type="entry name" value="rarD"/>
    <property type="match status" value="1"/>
</dbReference>
<evidence type="ECO:0000256" key="1">
    <source>
        <dbReference type="ARBA" id="ARBA00004651"/>
    </source>
</evidence>
<comment type="similarity">
    <text evidence="2">Belongs to the EamA transporter family.</text>
</comment>
<feature type="transmembrane region" description="Helical" evidence="8">
    <location>
        <begin position="107"/>
        <end position="124"/>
    </location>
</feature>
<keyword evidence="3" id="KW-0813">Transport</keyword>
<feature type="transmembrane region" description="Helical" evidence="8">
    <location>
        <begin position="242"/>
        <end position="264"/>
    </location>
</feature>
<sequence>MQQTDPKQKTYGFAAALGAFIAWGLLPIYWKSVITVDPFEILCHRIVWSLVFIAVILTILKGWSGTFAAIKSKRDILVLTLSSLMIGGNWMLYIWAVNTGHVLETSLGYYINPLVNVLFGFLFFRERLKPMQMIAIGLAALGVGNAVFSHGELPWISLCLAVSFALYGLLRKIASVESLPGLFLETMILGPFALAYLVMLEANGTAAMFHQSAHIDLLLMGAGAVTATPLIGFAYGARKLPLTVIGLLQYVAPSIAFCLGVFVYREHFTADHLITFALIWAGLAVYTGDTLRTLRRHRNQRRTAAG</sequence>
<evidence type="ECO:0000256" key="6">
    <source>
        <dbReference type="ARBA" id="ARBA00022989"/>
    </source>
</evidence>
<feature type="domain" description="EamA" evidence="9">
    <location>
        <begin position="158"/>
        <end position="286"/>
    </location>
</feature>
<proteinExistence type="inferred from homology"/>
<dbReference type="SUPFAM" id="SSF103481">
    <property type="entry name" value="Multidrug resistance efflux transporter EmrE"/>
    <property type="match status" value="2"/>
</dbReference>